<dbReference type="InterPro" id="IPR036291">
    <property type="entry name" value="NAD(P)-bd_dom_sf"/>
</dbReference>
<organism evidence="3 4">
    <name type="scientific">Virgibacillus indicus</name>
    <dbReference type="NCBI Taxonomy" id="2024554"/>
    <lineage>
        <taxon>Bacteria</taxon>
        <taxon>Bacillati</taxon>
        <taxon>Bacillota</taxon>
        <taxon>Bacilli</taxon>
        <taxon>Bacillales</taxon>
        <taxon>Bacillaceae</taxon>
        <taxon>Virgibacillus</taxon>
    </lineage>
</organism>
<evidence type="ECO:0000259" key="2">
    <source>
        <dbReference type="Pfam" id="PF22725"/>
    </source>
</evidence>
<evidence type="ECO:0000259" key="1">
    <source>
        <dbReference type="Pfam" id="PF01408"/>
    </source>
</evidence>
<dbReference type="InterPro" id="IPR000683">
    <property type="entry name" value="Gfo/Idh/MocA-like_OxRdtase_N"/>
</dbReference>
<dbReference type="InterPro" id="IPR051450">
    <property type="entry name" value="Gfo/Idh/MocA_Oxidoreductases"/>
</dbReference>
<proteinExistence type="predicted"/>
<dbReference type="EMBL" id="NPMS01000005">
    <property type="protein sequence ID" value="OZU88295.1"/>
    <property type="molecule type" value="Genomic_DNA"/>
</dbReference>
<dbReference type="OrthoDB" id="9815825at2"/>
<dbReference type="Pfam" id="PF01408">
    <property type="entry name" value="GFO_IDH_MocA"/>
    <property type="match status" value="1"/>
</dbReference>
<feature type="domain" description="GFO/IDH/MocA-like oxidoreductase" evidence="2">
    <location>
        <begin position="126"/>
        <end position="243"/>
    </location>
</feature>
<dbReference type="GO" id="GO:0000166">
    <property type="term" value="F:nucleotide binding"/>
    <property type="evidence" value="ECO:0007669"/>
    <property type="project" value="InterPro"/>
</dbReference>
<gene>
    <name evidence="3" type="ORF">CIL03_11615</name>
</gene>
<evidence type="ECO:0000313" key="4">
    <source>
        <dbReference type="Proteomes" id="UP000216498"/>
    </source>
</evidence>
<dbReference type="Proteomes" id="UP000216498">
    <property type="component" value="Unassembled WGS sequence"/>
</dbReference>
<name>A0A265N901_9BACI</name>
<comment type="caution">
    <text evidence="3">The sequence shown here is derived from an EMBL/GenBank/DDBJ whole genome shotgun (WGS) entry which is preliminary data.</text>
</comment>
<dbReference type="InterPro" id="IPR055170">
    <property type="entry name" value="GFO_IDH_MocA-like_dom"/>
</dbReference>
<dbReference type="AlphaFoldDB" id="A0A265N901"/>
<dbReference type="RefSeq" id="WP_094886034.1">
    <property type="nucleotide sequence ID" value="NZ_NPMS01000005.1"/>
</dbReference>
<sequence length="330" mass="37322">MLSVLVLGAGTMGKTHIRAYQKMKNVKLAGVVDIGQPEFPENNQLQFFSTFEEAIAKLDGIDAVDICLPTFLHKEYAKKAAVLGKHIICEKPLARTLEDSKEILDVCRENNVKLFVGHVVRFFPEYKQAKDIVDSGIIGKPEFVRMTRNSRFPESWNDWYSNKQRSGGLILDLIIHDFDFLRWCFGDVKSVNAKSLHRHKYPKKECALVTLYFENGVTAQVEGSWSHEKFATKFEFTGDKGKMEFDSSKENHLVTVVTNDQSDKDTGIIPVSPALVSPYYEELAHFAACIENDEEPILTPGDAYEAVRISLAAIKSMEMNQPVYLNECVE</sequence>
<dbReference type="Pfam" id="PF22725">
    <property type="entry name" value="GFO_IDH_MocA_C3"/>
    <property type="match status" value="1"/>
</dbReference>
<dbReference type="Gene3D" id="3.30.360.10">
    <property type="entry name" value="Dihydrodipicolinate Reductase, domain 2"/>
    <property type="match status" value="1"/>
</dbReference>
<protein>
    <submittedName>
        <fullName evidence="3">Dehydrogenase</fullName>
    </submittedName>
</protein>
<reference evidence="3 4" key="1">
    <citation type="submission" date="2017-08" db="EMBL/GenBank/DDBJ databases">
        <title>Virgibacillus indicus sp. nov. and Virgibacillus profoundi sp. nov, two moderately halophilic bacteria isolated from marine sediment by using the Microfluidic Streak Plate.</title>
        <authorList>
            <person name="Xu B."/>
            <person name="Hu B."/>
            <person name="Wang J."/>
            <person name="Zhu Y."/>
            <person name="Huang L."/>
            <person name="Du W."/>
            <person name="Huang Y."/>
        </authorList>
    </citation>
    <scope>NUCLEOTIDE SEQUENCE [LARGE SCALE GENOMIC DNA]</scope>
    <source>
        <strain evidence="3 4">IO3-P2-C2</strain>
    </source>
</reference>
<dbReference type="PANTHER" id="PTHR43377">
    <property type="entry name" value="BILIVERDIN REDUCTASE A"/>
    <property type="match status" value="1"/>
</dbReference>
<evidence type="ECO:0000313" key="3">
    <source>
        <dbReference type="EMBL" id="OZU88295.1"/>
    </source>
</evidence>
<dbReference type="SUPFAM" id="SSF51735">
    <property type="entry name" value="NAD(P)-binding Rossmann-fold domains"/>
    <property type="match status" value="1"/>
</dbReference>
<dbReference type="SUPFAM" id="SSF55347">
    <property type="entry name" value="Glyceraldehyde-3-phosphate dehydrogenase-like, C-terminal domain"/>
    <property type="match status" value="1"/>
</dbReference>
<feature type="domain" description="Gfo/Idh/MocA-like oxidoreductase N-terminal" evidence="1">
    <location>
        <begin position="3"/>
        <end position="118"/>
    </location>
</feature>
<accession>A0A265N901</accession>
<dbReference type="PANTHER" id="PTHR43377:SF1">
    <property type="entry name" value="BILIVERDIN REDUCTASE A"/>
    <property type="match status" value="1"/>
</dbReference>
<keyword evidence="4" id="KW-1185">Reference proteome</keyword>
<dbReference type="Gene3D" id="3.40.50.720">
    <property type="entry name" value="NAD(P)-binding Rossmann-like Domain"/>
    <property type="match status" value="1"/>
</dbReference>